<keyword evidence="4 10" id="KW-0812">Transmembrane</keyword>
<dbReference type="EMBL" id="SGBU01000041">
    <property type="protein sequence ID" value="KAF3054318.1"/>
    <property type="molecule type" value="Genomic_DNA"/>
</dbReference>
<dbReference type="AlphaFoldDB" id="A0A6G1LNX0"/>
<keyword evidence="8 10" id="KW-0675">Receptor</keyword>
<dbReference type="GO" id="GO:0005549">
    <property type="term" value="F:odorant binding"/>
    <property type="evidence" value="ECO:0007669"/>
    <property type="project" value="InterPro"/>
</dbReference>
<evidence type="ECO:0000313" key="11">
    <source>
        <dbReference type="EMBL" id="KAF3054318.1"/>
    </source>
</evidence>
<dbReference type="InterPro" id="IPR004117">
    <property type="entry name" value="7tm6_olfct_rcpt"/>
</dbReference>
<dbReference type="Proteomes" id="UP000479987">
    <property type="component" value="Unassembled WGS sequence"/>
</dbReference>
<dbReference type="GO" id="GO:0005886">
    <property type="term" value="C:plasma membrane"/>
    <property type="evidence" value="ECO:0007669"/>
    <property type="project" value="UniProtKB-SubCell"/>
</dbReference>
<keyword evidence="7 10" id="KW-0472">Membrane</keyword>
<keyword evidence="5 10" id="KW-0552">Olfaction</keyword>
<name>A0A6G1LNX0_9HYME</name>
<keyword evidence="6 10" id="KW-1133">Transmembrane helix</keyword>
<evidence type="ECO:0000256" key="1">
    <source>
        <dbReference type="ARBA" id="ARBA00004651"/>
    </source>
</evidence>
<evidence type="ECO:0000256" key="2">
    <source>
        <dbReference type="ARBA" id="ARBA00022475"/>
    </source>
</evidence>
<feature type="transmembrane region" description="Helical" evidence="10">
    <location>
        <begin position="265"/>
        <end position="293"/>
    </location>
</feature>
<dbReference type="Pfam" id="PF02949">
    <property type="entry name" value="7tm_6"/>
    <property type="match status" value="1"/>
</dbReference>
<comment type="caution">
    <text evidence="11">The sequence shown here is derived from an EMBL/GenBank/DDBJ whole genome shotgun (WGS) entry which is preliminary data.</text>
</comment>
<keyword evidence="12" id="KW-1185">Reference proteome</keyword>
<evidence type="ECO:0000256" key="6">
    <source>
        <dbReference type="ARBA" id="ARBA00022989"/>
    </source>
</evidence>
<keyword evidence="9 10" id="KW-0807">Transducer</keyword>
<organism evidence="11 12">
    <name type="scientific">Nylanderia fulva</name>
    <dbReference type="NCBI Taxonomy" id="613905"/>
    <lineage>
        <taxon>Eukaryota</taxon>
        <taxon>Metazoa</taxon>
        <taxon>Ecdysozoa</taxon>
        <taxon>Arthropoda</taxon>
        <taxon>Hexapoda</taxon>
        <taxon>Insecta</taxon>
        <taxon>Pterygota</taxon>
        <taxon>Neoptera</taxon>
        <taxon>Endopterygota</taxon>
        <taxon>Hymenoptera</taxon>
        <taxon>Apocrita</taxon>
        <taxon>Aculeata</taxon>
        <taxon>Formicoidea</taxon>
        <taxon>Formicidae</taxon>
        <taxon>Formicinae</taxon>
        <taxon>Nylanderia</taxon>
    </lineage>
</organism>
<dbReference type="GO" id="GO:0007165">
    <property type="term" value="P:signal transduction"/>
    <property type="evidence" value="ECO:0007669"/>
    <property type="project" value="UniProtKB-KW"/>
</dbReference>
<comment type="subcellular location">
    <subcellularLocation>
        <location evidence="1 10">Cell membrane</location>
        <topology evidence="1 10">Multi-pass membrane protein</topology>
    </subcellularLocation>
</comment>
<dbReference type="PANTHER" id="PTHR21137:SF35">
    <property type="entry name" value="ODORANT RECEPTOR 19A-RELATED"/>
    <property type="match status" value="1"/>
</dbReference>
<comment type="caution">
    <text evidence="10">Lacks conserved residue(s) required for the propagation of feature annotation.</text>
</comment>
<gene>
    <name evidence="11" type="primary">Or-149</name>
    <name evidence="11" type="synonym">Nful_v1.0-Or-149</name>
    <name evidence="11" type="ORF">NFUL_NFUL000313</name>
</gene>
<feature type="transmembrane region" description="Helical" evidence="10">
    <location>
        <begin position="46"/>
        <end position="69"/>
    </location>
</feature>
<comment type="similarity">
    <text evidence="10">Belongs to the insect chemoreceptor superfamily. Heteromeric odorant receptor channel (TC 1.A.69) family.</text>
</comment>
<evidence type="ECO:0000256" key="5">
    <source>
        <dbReference type="ARBA" id="ARBA00022725"/>
    </source>
</evidence>
<evidence type="ECO:0000256" key="7">
    <source>
        <dbReference type="ARBA" id="ARBA00023136"/>
    </source>
</evidence>
<evidence type="ECO:0000256" key="4">
    <source>
        <dbReference type="ARBA" id="ARBA00022692"/>
    </source>
</evidence>
<dbReference type="GO" id="GO:0004984">
    <property type="term" value="F:olfactory receptor activity"/>
    <property type="evidence" value="ECO:0007669"/>
    <property type="project" value="InterPro"/>
</dbReference>
<feature type="transmembrane region" description="Helical" evidence="10">
    <location>
        <begin position="193"/>
        <end position="222"/>
    </location>
</feature>
<evidence type="ECO:0000256" key="9">
    <source>
        <dbReference type="ARBA" id="ARBA00023224"/>
    </source>
</evidence>
<evidence type="ECO:0000256" key="3">
    <source>
        <dbReference type="ARBA" id="ARBA00022606"/>
    </source>
</evidence>
<protein>
    <recommendedName>
        <fullName evidence="10">Odorant receptor</fullName>
    </recommendedName>
</protein>
<evidence type="ECO:0000256" key="8">
    <source>
        <dbReference type="ARBA" id="ARBA00023170"/>
    </source>
</evidence>
<dbReference type="PANTHER" id="PTHR21137">
    <property type="entry name" value="ODORANT RECEPTOR"/>
    <property type="match status" value="1"/>
</dbReference>
<keyword evidence="3 10" id="KW-0716">Sensory transduction</keyword>
<feature type="transmembrane region" description="Helical" evidence="10">
    <location>
        <begin position="134"/>
        <end position="156"/>
    </location>
</feature>
<proteinExistence type="inferred from homology"/>
<reference evidence="11 12" key="1">
    <citation type="submission" date="2019-08" db="EMBL/GenBank/DDBJ databases">
        <title>High quality draft denovo assembly of Nylanderia fulva.</title>
        <authorList>
            <person name="Vargo E.L."/>
            <person name="Tarone A.M."/>
            <person name="Konganti K.R."/>
        </authorList>
    </citation>
    <scope>NUCLEOTIDE SEQUENCE [LARGE SCALE GENOMIC DNA]</scope>
    <source>
        <strain evidence="11">TAMU-Nful-2015</strain>
        <tissue evidence="11">Whole body</tissue>
    </source>
</reference>
<feature type="transmembrane region" description="Helical" evidence="10">
    <location>
        <begin position="305"/>
        <end position="325"/>
    </location>
</feature>
<accession>A0A6G1LNX0</accession>
<keyword evidence="2" id="KW-1003">Cell membrane</keyword>
<feature type="transmembrane region" description="Helical" evidence="10">
    <location>
        <begin position="374"/>
        <end position="398"/>
    </location>
</feature>
<evidence type="ECO:0000256" key="10">
    <source>
        <dbReference type="RuleBase" id="RU351113"/>
    </source>
</evidence>
<sequence length="401" mass="45982">MDMLESSGYKDFVWAVKLNRMNLNMVGLWPTTNKDAMKIFGPDIRVAFTFIVITFGTLIPLFCALTRVWGDLILMVDNFRITLPVMVLPVKIVIMRWKQTVLLSLINTMAEDWIASKVAAERDVMIRRARIAQIFVMFGYFMMGMVFITLIILPSFGIQMRNLTNLTDRNKPLPLQTYYFYDTDRSPQFELTFLIQAITVIQGAIIYTSIDSLLGLMILHICGQLENFKRRIISLVSSKDFNKVLSSNIMIHLRLIRYAKNIENVFTLILFVLILQFAVVFCLCGFLLLTVITDENSHNVNYSQISFMAIVVVSLLLQTFCYCFGAELMTEQCDAVYRTICDLEWYTLEPHKARNLILITSVAKQPFRITAGKVLPLTMTTFVSLLKTSAGYISFLLAMRN</sequence>
<evidence type="ECO:0000313" key="12">
    <source>
        <dbReference type="Proteomes" id="UP000479987"/>
    </source>
</evidence>